<proteinExistence type="predicted"/>
<organism evidence="1 2">
    <name type="scientific">Pedobacter alpinus</name>
    <dbReference type="NCBI Taxonomy" id="1590643"/>
    <lineage>
        <taxon>Bacteria</taxon>
        <taxon>Pseudomonadati</taxon>
        <taxon>Bacteroidota</taxon>
        <taxon>Sphingobacteriia</taxon>
        <taxon>Sphingobacteriales</taxon>
        <taxon>Sphingobacteriaceae</taxon>
        <taxon>Pedobacter</taxon>
    </lineage>
</organism>
<accession>A0ABW5TV81</accession>
<name>A0ABW5TV81_9SPHI</name>
<keyword evidence="2" id="KW-1185">Reference proteome</keyword>
<sequence length="442" mass="50187">VPHDLISEAKQAFNNQTNITVNSQFSSPENAKSIRHGIYKTPDWKNATIKSLHNGKAVLVPIKYNKNLFLKVSEDKNDFISLNSLSYLLISTNKKNDKVIEWVTFIPTNSNNYQKNGNKFRGKVIIENWNGNFKKAYLFENDGKIYHLKLENQNNNSVKTLSDGIKVAGTYCFQQPWYGENIADGESYWYLGGYDTYCFSTGNSYNEQTHAENEVGGGHSEVIPEDYQPPLINEEIFDIRFTKAFKNDLKLQCIFGKLVIISANWKNSSSPFISNLLANFTLNDDIVYDLRSLGSGINGQTTKPSSNTYYSTINQDNYSNRTSLLVAKTLVHETIHANILRSLNYATSKGGFYEDLIKYKIADPNVSANISHHEYMVDKYINPIAGFLAEYDNNSHSLDYYISLAWEGLHETSAYNQLTNSQKSKISNDLSNELQKTNKNCN</sequence>
<dbReference type="Proteomes" id="UP001597546">
    <property type="component" value="Unassembled WGS sequence"/>
</dbReference>
<feature type="non-terminal residue" evidence="1">
    <location>
        <position position="1"/>
    </location>
</feature>
<reference evidence="2" key="1">
    <citation type="journal article" date="2019" name="Int. J. Syst. Evol. Microbiol.">
        <title>The Global Catalogue of Microorganisms (GCM) 10K type strain sequencing project: providing services to taxonomists for standard genome sequencing and annotation.</title>
        <authorList>
            <consortium name="The Broad Institute Genomics Platform"/>
            <consortium name="The Broad Institute Genome Sequencing Center for Infectious Disease"/>
            <person name="Wu L."/>
            <person name="Ma J."/>
        </authorList>
    </citation>
    <scope>NUCLEOTIDE SEQUENCE [LARGE SCALE GENOMIC DNA]</scope>
    <source>
        <strain evidence="2">KCTC 42456</strain>
    </source>
</reference>
<evidence type="ECO:0000313" key="1">
    <source>
        <dbReference type="EMBL" id="MFD2733166.1"/>
    </source>
</evidence>
<dbReference type="EMBL" id="JBHULV010000052">
    <property type="protein sequence ID" value="MFD2733166.1"/>
    <property type="molecule type" value="Genomic_DNA"/>
</dbReference>
<protein>
    <submittedName>
        <fullName evidence="1">Uncharacterized protein</fullName>
    </submittedName>
</protein>
<comment type="caution">
    <text evidence="1">The sequence shown here is derived from an EMBL/GenBank/DDBJ whole genome shotgun (WGS) entry which is preliminary data.</text>
</comment>
<gene>
    <name evidence="1" type="ORF">ACFSSE_15765</name>
</gene>
<evidence type="ECO:0000313" key="2">
    <source>
        <dbReference type="Proteomes" id="UP001597546"/>
    </source>
</evidence>
<dbReference type="RefSeq" id="WP_379101019.1">
    <property type="nucleotide sequence ID" value="NZ_JBHULV010000052.1"/>
</dbReference>